<evidence type="ECO:0000256" key="8">
    <source>
        <dbReference type="ARBA" id="ARBA00022695"/>
    </source>
</evidence>
<dbReference type="CDD" id="cd04166">
    <property type="entry name" value="CysN_ATPS"/>
    <property type="match status" value="1"/>
</dbReference>
<dbReference type="FunFam" id="3.40.50.300:FF:000212">
    <property type="entry name" value="Adenylyl-sulfate kinase"/>
    <property type="match status" value="1"/>
</dbReference>
<feature type="active site" description="Phosphoserine intermediate" evidence="17">
    <location>
        <position position="554"/>
    </location>
</feature>
<dbReference type="HAMAP" id="MF_00062">
    <property type="entry name" value="Sulf_adenylyltr_sub1"/>
    <property type="match status" value="1"/>
</dbReference>
<evidence type="ECO:0000256" key="10">
    <source>
        <dbReference type="ARBA" id="ARBA00022777"/>
    </source>
</evidence>
<dbReference type="NCBIfam" id="NF004035">
    <property type="entry name" value="PRK05506.1"/>
    <property type="match status" value="1"/>
</dbReference>
<dbReference type="Pfam" id="PF01583">
    <property type="entry name" value="APS_kinase"/>
    <property type="match status" value="1"/>
</dbReference>
<evidence type="ECO:0000256" key="11">
    <source>
        <dbReference type="ARBA" id="ARBA00022840"/>
    </source>
</evidence>
<keyword evidence="9 16" id="KW-0547">Nucleotide-binding</keyword>
<dbReference type="GO" id="GO:0070814">
    <property type="term" value="P:hydrogen sulfide biosynthetic process"/>
    <property type="evidence" value="ECO:0007669"/>
    <property type="project" value="UniProtKB-UniRule"/>
</dbReference>
<feature type="binding site" evidence="17">
    <location>
        <begin position="480"/>
        <end position="487"/>
    </location>
    <ligand>
        <name>ATP</name>
        <dbReference type="ChEBI" id="CHEBI:30616"/>
    </ligand>
</feature>
<dbReference type="GO" id="GO:0000103">
    <property type="term" value="P:sulfate assimilation"/>
    <property type="evidence" value="ECO:0007669"/>
    <property type="project" value="UniProtKB-UniRule"/>
</dbReference>
<evidence type="ECO:0000256" key="15">
    <source>
        <dbReference type="ARBA" id="ARBA00049370"/>
    </source>
</evidence>
<accession>A0A917YN89</accession>
<dbReference type="NCBIfam" id="NF003478">
    <property type="entry name" value="PRK05124.1"/>
    <property type="match status" value="1"/>
</dbReference>
<comment type="function">
    <text evidence="2">APS kinase catalyzes the synthesis of activated sulfate.</text>
</comment>
<feature type="domain" description="Tr-type G" evidence="18">
    <location>
        <begin position="34"/>
        <end position="247"/>
    </location>
</feature>
<keyword evidence="12 16" id="KW-0342">GTP-binding</keyword>
<keyword evidence="10 17" id="KW-0418">Kinase</keyword>
<dbReference type="RefSeq" id="WP_373289062.1">
    <property type="nucleotide sequence ID" value="NZ_BMLP01000015.1"/>
</dbReference>
<evidence type="ECO:0000256" key="12">
    <source>
        <dbReference type="ARBA" id="ARBA00023134"/>
    </source>
</evidence>
<keyword evidence="17" id="KW-0597">Phosphoprotein</keyword>
<dbReference type="SUPFAM" id="SSF50447">
    <property type="entry name" value="Translation proteins"/>
    <property type="match status" value="1"/>
</dbReference>
<comment type="function">
    <text evidence="16">With CysD forms the ATP sulfurylase (ATPS) that catalyzes the adenylation of sulfate producing adenosine 5'-phosphosulfate (APS) and diphosphate, the first enzymatic step in sulfur assimilation pathway. APS synthesis involves the formation of a high-energy phosphoric-sulfuric acid anhydride bond driven by GTP hydrolysis by CysN coupled to ATP hydrolysis by CysD.</text>
</comment>
<evidence type="ECO:0000256" key="9">
    <source>
        <dbReference type="ARBA" id="ARBA00022741"/>
    </source>
</evidence>
<comment type="similarity">
    <text evidence="17">Belongs to the APS kinase family.</text>
</comment>
<keyword evidence="8 16" id="KW-0548">Nucleotidyltransferase</keyword>
<evidence type="ECO:0000313" key="19">
    <source>
        <dbReference type="EMBL" id="GGO38958.1"/>
    </source>
</evidence>
<dbReference type="FunFam" id="3.40.50.300:FF:000119">
    <property type="entry name" value="Sulfate adenylyltransferase subunit 1"/>
    <property type="match status" value="1"/>
</dbReference>
<feature type="binding site" evidence="16">
    <location>
        <begin position="43"/>
        <end position="50"/>
    </location>
    <ligand>
        <name>GTP</name>
        <dbReference type="ChEBI" id="CHEBI:37565"/>
    </ligand>
</feature>
<dbReference type="GO" id="GO:0003924">
    <property type="term" value="F:GTPase activity"/>
    <property type="evidence" value="ECO:0007669"/>
    <property type="project" value="InterPro"/>
</dbReference>
<dbReference type="CDD" id="cd04095">
    <property type="entry name" value="CysN_NoDQ_III"/>
    <property type="match status" value="1"/>
</dbReference>
<protein>
    <recommendedName>
        <fullName evidence="16 17">Multifunctional fusion protein</fullName>
    </recommendedName>
    <domain>
        <recommendedName>
            <fullName evidence="16">Sulfate adenylyltransferase subunit 1</fullName>
            <ecNumber evidence="16">2.7.7.4</ecNumber>
        </recommendedName>
        <alternativeName>
            <fullName evidence="16">ATP-sulfurylase large subunit</fullName>
        </alternativeName>
        <alternativeName>
            <fullName evidence="16">Sulfate adenylate transferase</fullName>
            <shortName evidence="16">SAT</shortName>
        </alternativeName>
    </domain>
    <domain>
        <recommendedName>
            <fullName evidence="17">Adenylyl-sulfate kinase</fullName>
            <ecNumber evidence="17">2.7.1.25</ecNumber>
        </recommendedName>
        <alternativeName>
            <fullName evidence="17">APS kinase</fullName>
        </alternativeName>
        <alternativeName>
            <fullName evidence="17">ATP adenosine-5'-phosphosulfate 3'-phosphotransferase</fullName>
        </alternativeName>
        <alternativeName>
            <fullName evidence="17">Adenosine-5'-phosphosulfate kinase</fullName>
        </alternativeName>
    </domain>
</protein>
<dbReference type="CDD" id="cd02027">
    <property type="entry name" value="APSK"/>
    <property type="match status" value="1"/>
</dbReference>
<keyword evidence="11 16" id="KW-0067">ATP-binding</keyword>
<dbReference type="Pfam" id="PF00009">
    <property type="entry name" value="GTP_EFTU"/>
    <property type="match status" value="1"/>
</dbReference>
<dbReference type="InterPro" id="IPR050100">
    <property type="entry name" value="TRAFAC_GTPase_members"/>
</dbReference>
<keyword evidence="6" id="KW-0536">Nodulation</keyword>
<organism evidence="19 20">
    <name type="scientific">Gemmobacter aquaticus</name>
    <dbReference type="NCBI Taxonomy" id="490185"/>
    <lineage>
        <taxon>Bacteria</taxon>
        <taxon>Pseudomonadati</taxon>
        <taxon>Pseudomonadota</taxon>
        <taxon>Alphaproteobacteria</taxon>
        <taxon>Rhodobacterales</taxon>
        <taxon>Paracoccaceae</taxon>
        <taxon>Gemmobacter</taxon>
    </lineage>
</organism>
<dbReference type="Gene3D" id="2.40.30.10">
    <property type="entry name" value="Translation factors"/>
    <property type="match status" value="2"/>
</dbReference>
<comment type="function">
    <text evidence="14">Proposed to provide activated sulfate for transfer to Nod factor. ATP sulfurylase may be the GTPase, regulating ATP sulfurylase activity.</text>
</comment>
<dbReference type="InterPro" id="IPR044139">
    <property type="entry name" value="CysN_NoDQ_III"/>
</dbReference>
<dbReference type="InterPro" id="IPR004161">
    <property type="entry name" value="EFTu-like_2"/>
</dbReference>
<dbReference type="InterPro" id="IPR002891">
    <property type="entry name" value="APS"/>
</dbReference>
<keyword evidence="20" id="KW-1185">Reference proteome</keyword>
<evidence type="ECO:0000256" key="4">
    <source>
        <dbReference type="ARBA" id="ARBA00007237"/>
    </source>
</evidence>
<dbReference type="InterPro" id="IPR041757">
    <property type="entry name" value="CysN_GTP-bd"/>
</dbReference>
<dbReference type="InterPro" id="IPR009000">
    <property type="entry name" value="Transl_B-barrel_sf"/>
</dbReference>
<dbReference type="NCBIfam" id="TIGR00231">
    <property type="entry name" value="small_GTP"/>
    <property type="match status" value="1"/>
</dbReference>
<evidence type="ECO:0000256" key="14">
    <source>
        <dbReference type="ARBA" id="ARBA00024872"/>
    </source>
</evidence>
<dbReference type="Pfam" id="PF22594">
    <property type="entry name" value="GTP-eEF1A_C"/>
    <property type="match status" value="1"/>
</dbReference>
<comment type="caution">
    <text evidence="19">The sequence shown here is derived from an EMBL/GenBank/DDBJ whole genome shotgun (WGS) entry which is preliminary data.</text>
</comment>
<dbReference type="GO" id="GO:0004020">
    <property type="term" value="F:adenylylsulfate kinase activity"/>
    <property type="evidence" value="ECO:0007669"/>
    <property type="project" value="UniProtKB-UniRule"/>
</dbReference>
<keyword evidence="13" id="KW-0511">Multifunctional enzyme</keyword>
<comment type="pathway">
    <text evidence="16">Sulfur metabolism; hydrogen sulfide biosynthesis; sulfite from sulfate: step 1/3.</text>
</comment>
<dbReference type="AlphaFoldDB" id="A0A917YN89"/>
<evidence type="ECO:0000256" key="13">
    <source>
        <dbReference type="ARBA" id="ARBA00023268"/>
    </source>
</evidence>
<evidence type="ECO:0000259" key="18">
    <source>
        <dbReference type="PROSITE" id="PS51722"/>
    </source>
</evidence>
<dbReference type="SUPFAM" id="SSF52540">
    <property type="entry name" value="P-loop containing nucleoside triphosphate hydrolases"/>
    <property type="match status" value="2"/>
</dbReference>
<evidence type="ECO:0000313" key="20">
    <source>
        <dbReference type="Proteomes" id="UP000598196"/>
    </source>
</evidence>
<dbReference type="InterPro" id="IPR000795">
    <property type="entry name" value="T_Tr_GTP-bd_dom"/>
</dbReference>
<comment type="subunit">
    <text evidence="5">Sulfate-activating enzymes, NodP and NodQ, may be physically associated.</text>
</comment>
<comment type="function">
    <text evidence="17">Catalyzes the synthesis of activated sulfate.</text>
</comment>
<dbReference type="InterPro" id="IPR059117">
    <property type="entry name" value="APS_kinase_dom"/>
</dbReference>
<dbReference type="Gene3D" id="3.40.50.300">
    <property type="entry name" value="P-loop containing nucleotide triphosphate hydrolases"/>
    <property type="match status" value="2"/>
</dbReference>
<dbReference type="GO" id="GO:0004781">
    <property type="term" value="F:sulfate adenylyltransferase (ATP) activity"/>
    <property type="evidence" value="ECO:0007669"/>
    <property type="project" value="UniProtKB-UniRule"/>
</dbReference>
<dbReference type="InterPro" id="IPR009001">
    <property type="entry name" value="Transl_elong_EF1A/Init_IF2_C"/>
</dbReference>
<dbReference type="EC" id="2.7.7.4" evidence="16"/>
<dbReference type="InterPro" id="IPR011779">
    <property type="entry name" value="SO4_adenylTrfase_lsu"/>
</dbReference>
<dbReference type="InterPro" id="IPR005225">
    <property type="entry name" value="Small_GTP-bd"/>
</dbReference>
<dbReference type="NCBIfam" id="NF003013">
    <property type="entry name" value="PRK03846.1"/>
    <property type="match status" value="1"/>
</dbReference>
<evidence type="ECO:0000256" key="17">
    <source>
        <dbReference type="HAMAP-Rule" id="MF_00065"/>
    </source>
</evidence>
<dbReference type="NCBIfam" id="TIGR00455">
    <property type="entry name" value="apsK"/>
    <property type="match status" value="1"/>
</dbReference>
<dbReference type="InterPro" id="IPR044138">
    <property type="entry name" value="CysN_II"/>
</dbReference>
<evidence type="ECO:0000256" key="7">
    <source>
        <dbReference type="ARBA" id="ARBA00022679"/>
    </source>
</evidence>
<comment type="similarity">
    <text evidence="16">Belongs to the TRAFAC class translation factor GTPase superfamily. Classic translation factor GTPase family. CysN/NodQ subfamily.</text>
</comment>
<feature type="binding site" evidence="16">
    <location>
        <begin position="177"/>
        <end position="180"/>
    </location>
    <ligand>
        <name>GTP</name>
        <dbReference type="ChEBI" id="CHEBI:37565"/>
    </ligand>
</feature>
<sequence length="642" mass="70742">MTTEMNAGTQNPVYVTDALIAEDIDAYLLKHQHKTMLRFITCGSVDDGKSTLIGRLLYDTKMIFEDQLASLEKDSKAVGTQGGEIDFALLVDGLAAEREQGITIDVAYRFFATEKRKFIVADTPGHEQYTRNMVTGASTADLAVILIDARQGVLTQTRRHSYLVQLLGIRNVVLAINKMDLVGYSQERFYEIVKDYSHFAKQIGMEAFLPIPISGLKGDNIATKSHEMSWYQGPTLLQHLEEAPINDTRMLDQSFRMAVQWVNRPNLDFRGFAGQIGAGVVRPGDAIRVLPSGKTTTVKSIPTFDGDLDQAIAGQSVTLTFADEIDCSRGDVIVQADAPCEVADQFEATVVWMDEHAMLPGRPYLLKIGTQTVTATVTEPKYEVNVNTLEHLASKTLGLNAIGVVNISTDRAIPFEAYATNPDLGGFILIDRMTNATVAAGMIHFALRRSQNIHWQAVDVNREAHAALKNQKARVVWFTGLSGSGKSTIANLVEKKLHALGKHTFLLDGDNVRHGLNRDLGFTDADRVENIRRVGEVAKLMTDAGLIVLTAFISPFRSERRMVRDLMAPGEFMEVWVNTPLEVAEARDVKGLYKKARSGQLKNFTGIDSPYEAPELAELTVNTVELTAEEAAERIVQAILAG</sequence>
<dbReference type="EC" id="2.7.1.25" evidence="17"/>
<reference evidence="19 20" key="1">
    <citation type="journal article" date="2014" name="Int. J. Syst. Evol. Microbiol.">
        <title>Complete genome sequence of Corynebacterium casei LMG S-19264T (=DSM 44701T), isolated from a smear-ripened cheese.</title>
        <authorList>
            <consortium name="US DOE Joint Genome Institute (JGI-PGF)"/>
            <person name="Walter F."/>
            <person name="Albersmeier A."/>
            <person name="Kalinowski J."/>
            <person name="Ruckert C."/>
        </authorList>
    </citation>
    <scope>NUCLEOTIDE SEQUENCE [LARGE SCALE GENOMIC DNA]</scope>
    <source>
        <strain evidence="19 20">CGMCC 1.7029</strain>
    </source>
</reference>
<comment type="catalytic activity">
    <reaction evidence="1 17">
        <text>adenosine 5'-phosphosulfate + ATP = 3'-phosphoadenylyl sulfate + ADP + H(+)</text>
        <dbReference type="Rhea" id="RHEA:24152"/>
        <dbReference type="ChEBI" id="CHEBI:15378"/>
        <dbReference type="ChEBI" id="CHEBI:30616"/>
        <dbReference type="ChEBI" id="CHEBI:58243"/>
        <dbReference type="ChEBI" id="CHEBI:58339"/>
        <dbReference type="ChEBI" id="CHEBI:456216"/>
        <dbReference type="EC" id="2.7.1.25"/>
    </reaction>
</comment>
<comment type="catalytic activity">
    <reaction evidence="15 16">
        <text>sulfate + ATP + H(+) = adenosine 5'-phosphosulfate + diphosphate</text>
        <dbReference type="Rhea" id="RHEA:18133"/>
        <dbReference type="ChEBI" id="CHEBI:15378"/>
        <dbReference type="ChEBI" id="CHEBI:16189"/>
        <dbReference type="ChEBI" id="CHEBI:30616"/>
        <dbReference type="ChEBI" id="CHEBI:33019"/>
        <dbReference type="ChEBI" id="CHEBI:58243"/>
        <dbReference type="EC" id="2.7.7.4"/>
    </reaction>
</comment>
<dbReference type="Pfam" id="PF03144">
    <property type="entry name" value="GTP_EFTU_D2"/>
    <property type="match status" value="1"/>
</dbReference>
<dbReference type="PROSITE" id="PS00301">
    <property type="entry name" value="G_TR_1"/>
    <property type="match status" value="1"/>
</dbReference>
<dbReference type="InterPro" id="IPR054696">
    <property type="entry name" value="GTP-eEF1A_C"/>
</dbReference>
<dbReference type="GO" id="GO:0005525">
    <property type="term" value="F:GTP binding"/>
    <property type="evidence" value="ECO:0007669"/>
    <property type="project" value="UniProtKB-UniRule"/>
</dbReference>
<dbReference type="PRINTS" id="PR00315">
    <property type="entry name" value="ELONGATNFCT"/>
</dbReference>
<dbReference type="InterPro" id="IPR027417">
    <property type="entry name" value="P-loop_NTPase"/>
</dbReference>
<gene>
    <name evidence="16" type="primary">cysN</name>
    <name evidence="17" type="synonym">cysC</name>
    <name evidence="19" type="ORF">GCM10010991_37090</name>
</gene>
<comment type="similarity">
    <text evidence="3">In the C-terminal section; belongs to the APS kinase family.</text>
</comment>
<evidence type="ECO:0000256" key="5">
    <source>
        <dbReference type="ARBA" id="ARBA00011760"/>
    </source>
</evidence>
<evidence type="ECO:0000256" key="3">
    <source>
        <dbReference type="ARBA" id="ARBA00005438"/>
    </source>
</evidence>
<evidence type="ECO:0000256" key="16">
    <source>
        <dbReference type="HAMAP-Rule" id="MF_00062"/>
    </source>
</evidence>
<feature type="binding site" evidence="16">
    <location>
        <begin position="122"/>
        <end position="126"/>
    </location>
    <ligand>
        <name>GTP</name>
        <dbReference type="ChEBI" id="CHEBI:37565"/>
    </ligand>
</feature>
<dbReference type="CDD" id="cd03695">
    <property type="entry name" value="CysN_NodQ_II"/>
    <property type="match status" value="1"/>
</dbReference>
<dbReference type="SUPFAM" id="SSF50465">
    <property type="entry name" value="EF-Tu/eEF-1alpha/eIF2-gamma C-terminal domain"/>
    <property type="match status" value="1"/>
</dbReference>
<comment type="similarity">
    <text evidence="4">In the N-terminal section; belongs to the TRAFAC class translation factor GTPase superfamily. Classic translation factor GTPase family. CysN/NodQ subfamily.</text>
</comment>
<evidence type="ECO:0000256" key="2">
    <source>
        <dbReference type="ARBA" id="ARBA00002357"/>
    </source>
</evidence>
<dbReference type="GO" id="GO:0005524">
    <property type="term" value="F:ATP binding"/>
    <property type="evidence" value="ECO:0007669"/>
    <property type="project" value="UniProtKB-UniRule"/>
</dbReference>
<dbReference type="InterPro" id="IPR031157">
    <property type="entry name" value="G_TR_CS"/>
</dbReference>
<dbReference type="PROSITE" id="PS51722">
    <property type="entry name" value="G_TR_2"/>
    <property type="match status" value="1"/>
</dbReference>
<comment type="pathway">
    <text evidence="17">Sulfur metabolism; hydrogen sulfide biosynthesis; sulfite from sulfate: step 2/3.</text>
</comment>
<evidence type="ECO:0000256" key="1">
    <source>
        <dbReference type="ARBA" id="ARBA00001823"/>
    </source>
</evidence>
<dbReference type="NCBIfam" id="TIGR02034">
    <property type="entry name" value="CysN"/>
    <property type="match status" value="1"/>
</dbReference>
<keyword evidence="7 16" id="KW-0808">Transferase</keyword>
<evidence type="ECO:0000256" key="6">
    <source>
        <dbReference type="ARBA" id="ARBA00022458"/>
    </source>
</evidence>
<name>A0A917YN89_9RHOB</name>
<dbReference type="EMBL" id="BMLP01000015">
    <property type="protein sequence ID" value="GGO38958.1"/>
    <property type="molecule type" value="Genomic_DNA"/>
</dbReference>
<comment type="subunit">
    <text evidence="16">Heterodimer composed of CysD, the smaller subunit, and CysN.</text>
</comment>
<proteinExistence type="inferred from homology"/>
<dbReference type="PANTHER" id="PTHR23115">
    <property type="entry name" value="TRANSLATION FACTOR"/>
    <property type="match status" value="1"/>
</dbReference>
<dbReference type="Proteomes" id="UP000598196">
    <property type="component" value="Unassembled WGS sequence"/>
</dbReference>
<dbReference type="HAMAP" id="MF_00065">
    <property type="entry name" value="Adenylyl_sulf_kinase"/>
    <property type="match status" value="1"/>
</dbReference>